<keyword evidence="1" id="KW-0812">Transmembrane</keyword>
<keyword evidence="3" id="KW-1185">Reference proteome</keyword>
<keyword evidence="1" id="KW-1133">Transmembrane helix</keyword>
<evidence type="ECO:0000313" key="3">
    <source>
        <dbReference type="Proteomes" id="UP000003195"/>
    </source>
</evidence>
<sequence>MLTFKKVSYNKNGIISCLLKVFIPVVIIKPFLTDFGGVIE</sequence>
<keyword evidence="1" id="KW-0472">Membrane</keyword>
<dbReference type="HOGENOM" id="CLU_3292206_0_0_9"/>
<dbReference type="Proteomes" id="UP000003195">
    <property type="component" value="Unassembled WGS sequence"/>
</dbReference>
<proteinExistence type="predicted"/>
<accession>E2ZE63</accession>
<evidence type="ECO:0000256" key="1">
    <source>
        <dbReference type="SAM" id="Phobius"/>
    </source>
</evidence>
<dbReference type="AlphaFoldDB" id="E2ZE63"/>
<dbReference type="STRING" id="706434.HMPREF9429_01765"/>
<reference evidence="2 3" key="1">
    <citation type="submission" date="2010-08" db="EMBL/GenBank/DDBJ databases">
        <authorList>
            <person name="Weinstock G."/>
            <person name="Sodergren E."/>
            <person name="Clifton S."/>
            <person name="Fulton L."/>
            <person name="Fulton B."/>
            <person name="Courtney L."/>
            <person name="Fronick C."/>
            <person name="Harrison M."/>
            <person name="Strong C."/>
            <person name="Farmer C."/>
            <person name="Delahaunty K."/>
            <person name="Markovic C."/>
            <person name="Hall O."/>
            <person name="Minx P."/>
            <person name="Tomlinson C."/>
            <person name="Mitreva M."/>
            <person name="Hou S."/>
            <person name="Chen J."/>
            <person name="Wollam A."/>
            <person name="Pepin K.H."/>
            <person name="Johnson M."/>
            <person name="Bhonagiri V."/>
            <person name="Zhang X."/>
            <person name="Suruliraj S."/>
            <person name="Warren W."/>
            <person name="Chinwalla A."/>
            <person name="Mardis E.R."/>
            <person name="Wilson R.K."/>
        </authorList>
    </citation>
    <scope>NUCLEOTIDE SEQUENCE [LARGE SCALE GENOMIC DNA]</scope>
    <source>
        <strain evidence="2 3">F0359</strain>
    </source>
</reference>
<gene>
    <name evidence="2" type="ORF">HMPREF9429_01765</name>
</gene>
<feature type="transmembrane region" description="Helical" evidence="1">
    <location>
        <begin position="12"/>
        <end position="32"/>
    </location>
</feature>
<evidence type="ECO:0000313" key="2">
    <source>
        <dbReference type="EMBL" id="EFQ03443.1"/>
    </source>
</evidence>
<name>E2ZE63_9FIRM</name>
<dbReference type="EMBL" id="AECS01000043">
    <property type="protein sequence ID" value="EFQ03443.1"/>
    <property type="molecule type" value="Genomic_DNA"/>
</dbReference>
<protein>
    <submittedName>
        <fullName evidence="2">Uncharacterized protein</fullName>
    </submittedName>
</protein>
<organism evidence="2 3">
    <name type="scientific">Megasphaera micronuciformis F0359</name>
    <dbReference type="NCBI Taxonomy" id="706434"/>
    <lineage>
        <taxon>Bacteria</taxon>
        <taxon>Bacillati</taxon>
        <taxon>Bacillota</taxon>
        <taxon>Negativicutes</taxon>
        <taxon>Veillonellales</taxon>
        <taxon>Veillonellaceae</taxon>
        <taxon>Megasphaera</taxon>
    </lineage>
</organism>
<comment type="caution">
    <text evidence="2">The sequence shown here is derived from an EMBL/GenBank/DDBJ whole genome shotgun (WGS) entry which is preliminary data.</text>
</comment>